<name>A0A0E9PJR1_ANGAN</name>
<evidence type="ECO:0000313" key="1">
    <source>
        <dbReference type="EMBL" id="JAH04861.1"/>
    </source>
</evidence>
<dbReference type="AlphaFoldDB" id="A0A0E9PJR1"/>
<reference evidence="1" key="1">
    <citation type="submission" date="2014-11" db="EMBL/GenBank/DDBJ databases">
        <authorList>
            <person name="Amaro Gonzalez C."/>
        </authorList>
    </citation>
    <scope>NUCLEOTIDE SEQUENCE</scope>
</reference>
<organism evidence="1">
    <name type="scientific">Anguilla anguilla</name>
    <name type="common">European freshwater eel</name>
    <name type="synonym">Muraena anguilla</name>
    <dbReference type="NCBI Taxonomy" id="7936"/>
    <lineage>
        <taxon>Eukaryota</taxon>
        <taxon>Metazoa</taxon>
        <taxon>Chordata</taxon>
        <taxon>Craniata</taxon>
        <taxon>Vertebrata</taxon>
        <taxon>Euteleostomi</taxon>
        <taxon>Actinopterygii</taxon>
        <taxon>Neopterygii</taxon>
        <taxon>Teleostei</taxon>
        <taxon>Anguilliformes</taxon>
        <taxon>Anguillidae</taxon>
        <taxon>Anguilla</taxon>
    </lineage>
</organism>
<accession>A0A0E9PJR1</accession>
<protein>
    <submittedName>
        <fullName evidence="1">Uncharacterized protein</fullName>
    </submittedName>
</protein>
<sequence>MDYSFVLTDGPNPHQRAVVFSLIATHYLSMAVTV</sequence>
<reference evidence="1" key="2">
    <citation type="journal article" date="2015" name="Fish Shellfish Immunol.">
        <title>Early steps in the European eel (Anguilla anguilla)-Vibrio vulnificus interaction in the gills: Role of the RtxA13 toxin.</title>
        <authorList>
            <person name="Callol A."/>
            <person name="Pajuelo D."/>
            <person name="Ebbesson L."/>
            <person name="Teles M."/>
            <person name="MacKenzie S."/>
            <person name="Amaro C."/>
        </authorList>
    </citation>
    <scope>NUCLEOTIDE SEQUENCE</scope>
</reference>
<proteinExistence type="predicted"/>
<dbReference type="EMBL" id="GBXM01103716">
    <property type="protein sequence ID" value="JAH04861.1"/>
    <property type="molecule type" value="Transcribed_RNA"/>
</dbReference>